<evidence type="ECO:0000313" key="5">
    <source>
        <dbReference type="Proteomes" id="UP000317180"/>
    </source>
</evidence>
<reference evidence="2 5" key="2">
    <citation type="submission" date="2019-06" db="EMBL/GenBank/DDBJ databases">
        <title>Whole genome shotgun sequence of Brevibacillus agri NBRC 15538.</title>
        <authorList>
            <person name="Hosoyama A."/>
            <person name="Uohara A."/>
            <person name="Ohji S."/>
            <person name="Ichikawa N."/>
        </authorList>
    </citation>
    <scope>NUCLEOTIDE SEQUENCE [LARGE SCALE GENOMIC DNA]</scope>
    <source>
        <strain evidence="2 5">NBRC 15538</strain>
    </source>
</reference>
<dbReference type="EMBL" id="RHHN01000042">
    <property type="protein sequence ID" value="RNB54107.1"/>
    <property type="molecule type" value="Genomic_DNA"/>
</dbReference>
<organism evidence="3 4">
    <name type="scientific">Brevibacillus agri</name>
    <dbReference type="NCBI Taxonomy" id="51101"/>
    <lineage>
        <taxon>Bacteria</taxon>
        <taxon>Bacillati</taxon>
        <taxon>Bacillota</taxon>
        <taxon>Bacilli</taxon>
        <taxon>Bacillales</taxon>
        <taxon>Paenibacillaceae</taxon>
        <taxon>Brevibacillus</taxon>
    </lineage>
</organism>
<dbReference type="Pfam" id="PF07929">
    <property type="entry name" value="PRiA4_ORF3"/>
    <property type="match status" value="1"/>
</dbReference>
<sequence length="377" mass="44134">MIYQFKVALKDIYPTIWRRFQVNGLITFHQLHKTLQIVMGWEEYHLYLFDFGSFTITRPDPTFPPGNTPELNARREKIVDHITKEGQQVLYVYDFGDDWQHDLILEKILPVQPEKQYPVCLEGERHCPPEDCGGVLGYQRILEILATKSHPEYEDTIAWLKKGFDPEHFDLEGVNEQLLQKKKQLNPKEFIKVEESKKPIKLTTAKLKKQLQSLSQQELIELLVDTFKSSKQAELFLTVKLIGEEAIEALLPVYQKKVKDEFFPDRGFAKLRLADAKKAIDEFEKITQSPNHTLELMLFYVEMGVEFTNAYGDIDSRFYESILKMFASVIDRINADDGYDLFEEFEERIAAVVEKTEGIGWGFHENMQYIHEAIRWL</sequence>
<gene>
    <name evidence="2" type="ORF">BAG01nite_12680</name>
    <name evidence="3" type="ORF">EB820_14430</name>
</gene>
<dbReference type="GeneID" id="82810831"/>
<name>A0A3M8ATZ4_9BACL</name>
<evidence type="ECO:0000259" key="1">
    <source>
        <dbReference type="Pfam" id="PF07929"/>
    </source>
</evidence>
<dbReference type="EMBL" id="BJOD01000011">
    <property type="protein sequence ID" value="GED25166.1"/>
    <property type="molecule type" value="Genomic_DNA"/>
</dbReference>
<dbReference type="Pfam" id="PF19652">
    <property type="entry name" value="DUF6155"/>
    <property type="match status" value="1"/>
</dbReference>
<reference evidence="3 4" key="1">
    <citation type="submission" date="2018-10" db="EMBL/GenBank/DDBJ databases">
        <title>Phylogenomics of Brevibacillus.</title>
        <authorList>
            <person name="Dunlap C."/>
        </authorList>
    </citation>
    <scope>NUCLEOTIDE SEQUENCE [LARGE SCALE GENOMIC DNA]</scope>
    <source>
        <strain evidence="3 4">NRRL NRS 1219</strain>
    </source>
</reference>
<keyword evidence="5" id="KW-1185">Reference proteome</keyword>
<dbReference type="AlphaFoldDB" id="A0A3M8ATZ4"/>
<comment type="caution">
    <text evidence="3">The sequence shown here is derived from an EMBL/GenBank/DDBJ whole genome shotgun (WGS) entry which is preliminary data.</text>
</comment>
<evidence type="ECO:0000313" key="4">
    <source>
        <dbReference type="Proteomes" id="UP000276178"/>
    </source>
</evidence>
<dbReference type="InterPro" id="IPR012912">
    <property type="entry name" value="Plasmid_pRiA4b_Orf3-like"/>
</dbReference>
<proteinExistence type="predicted"/>
<dbReference type="Proteomes" id="UP000276178">
    <property type="component" value="Unassembled WGS sequence"/>
</dbReference>
<accession>A0A3M8ATZ4</accession>
<dbReference type="PANTHER" id="PTHR41878">
    <property type="entry name" value="LEXA REPRESSOR-RELATED"/>
    <property type="match status" value="1"/>
</dbReference>
<evidence type="ECO:0000313" key="3">
    <source>
        <dbReference type="EMBL" id="RNB54107.1"/>
    </source>
</evidence>
<feature type="domain" description="Plasmid pRiA4b Orf3-like" evidence="1">
    <location>
        <begin position="2"/>
        <end position="172"/>
    </location>
</feature>
<dbReference type="InterPro" id="IPR046153">
    <property type="entry name" value="DUF6155"/>
</dbReference>
<dbReference type="RefSeq" id="WP_005829175.1">
    <property type="nucleotide sequence ID" value="NZ_BJOD01000011.1"/>
</dbReference>
<protein>
    <submittedName>
        <fullName evidence="3">Plasmid pRiA4b ORF-3 family protein</fullName>
    </submittedName>
</protein>
<dbReference type="Proteomes" id="UP000317180">
    <property type="component" value="Unassembled WGS sequence"/>
</dbReference>
<dbReference type="InterPro" id="IPR024047">
    <property type="entry name" value="MM3350-like_sf"/>
</dbReference>
<evidence type="ECO:0000313" key="2">
    <source>
        <dbReference type="EMBL" id="GED25166.1"/>
    </source>
</evidence>
<dbReference type="PANTHER" id="PTHR41878:SF1">
    <property type="entry name" value="TNPR PROTEIN"/>
    <property type="match status" value="1"/>
</dbReference>
<dbReference type="OrthoDB" id="9801392at2"/>
<dbReference type="Gene3D" id="3.10.290.30">
    <property type="entry name" value="MM3350-like"/>
    <property type="match status" value="1"/>
</dbReference>
<dbReference type="SUPFAM" id="SSF159941">
    <property type="entry name" value="MM3350-like"/>
    <property type="match status" value="1"/>
</dbReference>